<dbReference type="Pfam" id="PF26640">
    <property type="entry name" value="DUF8212"/>
    <property type="match status" value="1"/>
</dbReference>
<dbReference type="InterPro" id="IPR010730">
    <property type="entry name" value="HET"/>
</dbReference>
<feature type="domain" description="DUF8212" evidence="2">
    <location>
        <begin position="222"/>
        <end position="244"/>
    </location>
</feature>
<evidence type="ECO:0000259" key="1">
    <source>
        <dbReference type="Pfam" id="PF06985"/>
    </source>
</evidence>
<evidence type="ECO:0000259" key="2">
    <source>
        <dbReference type="Pfam" id="PF26640"/>
    </source>
</evidence>
<comment type="caution">
    <text evidence="3">The sequence shown here is derived from an EMBL/GenBank/DDBJ whole genome shotgun (WGS) entry which is preliminary data.</text>
</comment>
<evidence type="ECO:0000313" key="4">
    <source>
        <dbReference type="Proteomes" id="UP000544095"/>
    </source>
</evidence>
<evidence type="ECO:0000313" key="3">
    <source>
        <dbReference type="EMBL" id="KAF5599052.1"/>
    </source>
</evidence>
<reference evidence="3 4" key="1">
    <citation type="submission" date="2020-05" db="EMBL/GenBank/DDBJ databases">
        <title>Identification and distribution of gene clusters putatively required for synthesis of sphingolipid metabolism inhibitors in phylogenetically diverse species of the filamentous fungus Fusarium.</title>
        <authorList>
            <person name="Kim H.-S."/>
            <person name="Busman M."/>
            <person name="Brown D.W."/>
            <person name="Divon H."/>
            <person name="Uhlig S."/>
            <person name="Proctor R.H."/>
        </authorList>
    </citation>
    <scope>NUCLEOTIDE SEQUENCE [LARGE SCALE GENOMIC DNA]</scope>
    <source>
        <strain evidence="3 4">NRRL 25211</strain>
    </source>
</reference>
<dbReference type="PANTHER" id="PTHR10622:SF12">
    <property type="entry name" value="HET DOMAIN-CONTAINING PROTEIN"/>
    <property type="match status" value="1"/>
</dbReference>
<dbReference type="Proteomes" id="UP000544095">
    <property type="component" value="Unassembled WGS sequence"/>
</dbReference>
<sequence>MRLIEARKFVETQRISFVEFYGDRPKYAILSHTWESNQEVTYQDSNLESSKSKTGYQKIRKTCELALSDGFDYVWIDTCCIDKSSSAELTEAINSMFLWYQESSICYVYLADMLQGSLLEDCRWFSRGWTLQELIAPEVITLFDNSWDRIGTKNSLMDQLTAITQIDPDILGHNAPISTACIAKRLSWAAGRETTRVEDIAYCLLGICNIHMPMLYGEGKAAFRRLQEEIIRSTCDLSILAWTPPDSSDVLEEEYCGFLAESVNHFSFCSEMYTVTDSLIDEGDISVSNKGLRLMVQVHFNKYSDQDYRYTLKLDCMVRGSEGDFLTIPMRKVGPNTFVRAHSHISSGSFKLQGGLRVEARFYTVTLLTTMPSLAIRSPSSVVSGSKLLSYSRFTLVSIELPMEISLRHGNEAPAKFWDLEDFAFFGTRGSSQNWGAFLLETNTLFICFWQKEECEWTFEATILDMSRPEVYSLWKDLVLFAEHLDYGPTVVQYMLKGIQSEMESSVETWFKGETIKLSFKVWPAESENMCSGPRWRVVFSKTSCWR</sequence>
<dbReference type="PANTHER" id="PTHR10622">
    <property type="entry name" value="HET DOMAIN-CONTAINING PROTEIN"/>
    <property type="match status" value="1"/>
</dbReference>
<proteinExistence type="predicted"/>
<name>A0A8H5PLM8_9HYPO</name>
<gene>
    <name evidence="3" type="ORF">FPANT_3656</name>
</gene>
<organism evidence="3 4">
    <name type="scientific">Fusarium pseudoanthophilum</name>
    <dbReference type="NCBI Taxonomy" id="48495"/>
    <lineage>
        <taxon>Eukaryota</taxon>
        <taxon>Fungi</taxon>
        <taxon>Dikarya</taxon>
        <taxon>Ascomycota</taxon>
        <taxon>Pezizomycotina</taxon>
        <taxon>Sordariomycetes</taxon>
        <taxon>Hypocreomycetidae</taxon>
        <taxon>Hypocreales</taxon>
        <taxon>Nectriaceae</taxon>
        <taxon>Fusarium</taxon>
        <taxon>Fusarium fujikuroi species complex</taxon>
    </lineage>
</organism>
<feature type="domain" description="Heterokaryon incompatibility" evidence="1">
    <location>
        <begin position="27"/>
        <end position="113"/>
    </location>
</feature>
<keyword evidence="4" id="KW-1185">Reference proteome</keyword>
<dbReference type="Pfam" id="PF06985">
    <property type="entry name" value="HET"/>
    <property type="match status" value="1"/>
</dbReference>
<accession>A0A8H5PLM8</accession>
<dbReference type="AlphaFoldDB" id="A0A8H5PLM8"/>
<dbReference type="InterPro" id="IPR058525">
    <property type="entry name" value="DUF8212"/>
</dbReference>
<dbReference type="EMBL" id="JAAOAR010000164">
    <property type="protein sequence ID" value="KAF5599052.1"/>
    <property type="molecule type" value="Genomic_DNA"/>
</dbReference>
<protein>
    <submittedName>
        <fullName evidence="3">Heterokaryon incompatibility protein het-E-1</fullName>
    </submittedName>
</protein>